<reference evidence="2" key="1">
    <citation type="submission" date="2018-01" db="EMBL/GenBank/DDBJ databases">
        <title>An insight into the sialome of Amazonian anophelines.</title>
        <authorList>
            <person name="Ribeiro J.M."/>
            <person name="Scarpassa V."/>
            <person name="Calvo E."/>
        </authorList>
    </citation>
    <scope>NUCLEOTIDE SEQUENCE</scope>
    <source>
        <tissue evidence="2">Salivary glands</tissue>
    </source>
</reference>
<proteinExistence type="predicted"/>
<feature type="signal peptide" evidence="1">
    <location>
        <begin position="1"/>
        <end position="15"/>
    </location>
</feature>
<name>A0A2M3ZSU0_9DIPT</name>
<accession>A0A2M3ZSU0</accession>
<feature type="chain" id="PRO_5014992674" evidence="1">
    <location>
        <begin position="16"/>
        <end position="96"/>
    </location>
</feature>
<protein>
    <submittedName>
        <fullName evidence="2">Putative secreted peptide</fullName>
    </submittedName>
</protein>
<dbReference type="EMBL" id="GGFM01010812">
    <property type="protein sequence ID" value="MBW31563.1"/>
    <property type="molecule type" value="Transcribed_RNA"/>
</dbReference>
<sequence>MFSLIIWFVWRYTSGSTSSCTTGRCARAGWSRPHIGRRYQWRFALTIPLITLHRYLPIRVSVFPDVHLGKRANITDADHINGEVAEKVNQLWCLRA</sequence>
<evidence type="ECO:0000313" key="2">
    <source>
        <dbReference type="EMBL" id="MBW31563.1"/>
    </source>
</evidence>
<organism evidence="2">
    <name type="scientific">Anopheles braziliensis</name>
    <dbReference type="NCBI Taxonomy" id="58242"/>
    <lineage>
        <taxon>Eukaryota</taxon>
        <taxon>Metazoa</taxon>
        <taxon>Ecdysozoa</taxon>
        <taxon>Arthropoda</taxon>
        <taxon>Hexapoda</taxon>
        <taxon>Insecta</taxon>
        <taxon>Pterygota</taxon>
        <taxon>Neoptera</taxon>
        <taxon>Endopterygota</taxon>
        <taxon>Diptera</taxon>
        <taxon>Nematocera</taxon>
        <taxon>Culicoidea</taxon>
        <taxon>Culicidae</taxon>
        <taxon>Anophelinae</taxon>
        <taxon>Anopheles</taxon>
    </lineage>
</organism>
<keyword evidence="1" id="KW-0732">Signal</keyword>
<dbReference type="AlphaFoldDB" id="A0A2M3ZSU0"/>
<evidence type="ECO:0000256" key="1">
    <source>
        <dbReference type="SAM" id="SignalP"/>
    </source>
</evidence>